<accession>A0A4Q0YAN5</accession>
<dbReference type="GO" id="GO:0000976">
    <property type="term" value="F:transcription cis-regulatory region binding"/>
    <property type="evidence" value="ECO:0007669"/>
    <property type="project" value="TreeGrafter"/>
</dbReference>
<protein>
    <submittedName>
        <fullName evidence="5">AraC family transcriptional regulator</fullName>
    </submittedName>
</protein>
<dbReference type="AlphaFoldDB" id="A0A4Q0YAN5"/>
<dbReference type="GO" id="GO:0005829">
    <property type="term" value="C:cytosol"/>
    <property type="evidence" value="ECO:0007669"/>
    <property type="project" value="TreeGrafter"/>
</dbReference>
<dbReference type="SUPFAM" id="SSF46689">
    <property type="entry name" value="Homeodomain-like"/>
    <property type="match status" value="1"/>
</dbReference>
<dbReference type="PANTHER" id="PTHR47894:SF1">
    <property type="entry name" value="HTH-TYPE TRANSCRIPTIONAL REGULATOR VQSM"/>
    <property type="match status" value="1"/>
</dbReference>
<dbReference type="PROSITE" id="PS01124">
    <property type="entry name" value="HTH_ARAC_FAMILY_2"/>
    <property type="match status" value="1"/>
</dbReference>
<evidence type="ECO:0000256" key="1">
    <source>
        <dbReference type="ARBA" id="ARBA00023015"/>
    </source>
</evidence>
<evidence type="ECO:0000256" key="3">
    <source>
        <dbReference type="ARBA" id="ARBA00023163"/>
    </source>
</evidence>
<keyword evidence="2" id="KW-0238">DNA-binding</keyword>
<evidence type="ECO:0000313" key="5">
    <source>
        <dbReference type="EMBL" id="RXJ66965.1"/>
    </source>
</evidence>
<dbReference type="EMBL" id="PDKJ01000011">
    <property type="protein sequence ID" value="RXJ66965.1"/>
    <property type="molecule type" value="Genomic_DNA"/>
</dbReference>
<comment type="caution">
    <text evidence="5">The sequence shown here is derived from an EMBL/GenBank/DDBJ whole genome shotgun (WGS) entry which is preliminary data.</text>
</comment>
<organism evidence="5 6">
    <name type="scientific">Halarcobacter ebronensis</name>
    <dbReference type="NCBI Taxonomy" id="1462615"/>
    <lineage>
        <taxon>Bacteria</taxon>
        <taxon>Pseudomonadati</taxon>
        <taxon>Campylobacterota</taxon>
        <taxon>Epsilonproteobacteria</taxon>
        <taxon>Campylobacterales</taxon>
        <taxon>Arcobacteraceae</taxon>
        <taxon>Halarcobacter</taxon>
    </lineage>
</organism>
<dbReference type="SMART" id="SM00342">
    <property type="entry name" value="HTH_ARAC"/>
    <property type="match status" value="1"/>
</dbReference>
<name>A0A4Q0YAN5_9BACT</name>
<dbReference type="Pfam" id="PF12625">
    <property type="entry name" value="Arabinose_bd"/>
    <property type="match status" value="1"/>
</dbReference>
<gene>
    <name evidence="5" type="ORF">CRV08_11580</name>
</gene>
<reference evidence="5 6" key="1">
    <citation type="submission" date="2017-10" db="EMBL/GenBank/DDBJ databases">
        <title>Genomics of the genus Arcobacter.</title>
        <authorList>
            <person name="Perez-Cataluna A."/>
            <person name="Figueras M.J."/>
        </authorList>
    </citation>
    <scope>NUCLEOTIDE SEQUENCE [LARGE SCALE GENOMIC DNA]</scope>
    <source>
        <strain evidence="5 6">CECT 8993</strain>
    </source>
</reference>
<sequence length="333" mass="38763">MVKVSSVTFHYVLKALQANTKISIEEMLEVANLDKEIIQKSDYQINSRKLSEIFKYCMEKSNDFSLSLKIGSSITYHSLGILGYLMLNADSLKDMIEKFNYYQNLISGFVKFHLEISEEYYKLSIYINENPSIPVPSFHAEVHLSAILSILSQIVDKKIVPDKTYFSGERVSHLDEYKKIFGERIFFDTDENSIFFNHRTLLTKVDNSNPAMLEYFQMQANKILNDMKESSCYSKVKREILKNIGENEISIEFIAQKLGVGTRTLQYSLKQENKRFRDALLSVRMNLANHYINNTKMDFSSIAFYLGYSEPSSFFRAYKNYFDKTPTQNLKLK</sequence>
<evidence type="ECO:0000256" key="2">
    <source>
        <dbReference type="ARBA" id="ARBA00023125"/>
    </source>
</evidence>
<keyword evidence="1" id="KW-0805">Transcription regulation</keyword>
<feature type="domain" description="HTH araC/xylS-type" evidence="4">
    <location>
        <begin position="234"/>
        <end position="332"/>
    </location>
</feature>
<dbReference type="InterPro" id="IPR032687">
    <property type="entry name" value="AraC-type_N"/>
</dbReference>
<keyword evidence="3" id="KW-0804">Transcription</keyword>
<dbReference type="Pfam" id="PF12833">
    <property type="entry name" value="HTH_18"/>
    <property type="match status" value="1"/>
</dbReference>
<dbReference type="InterPro" id="IPR009057">
    <property type="entry name" value="Homeodomain-like_sf"/>
</dbReference>
<evidence type="ECO:0000313" key="6">
    <source>
        <dbReference type="Proteomes" id="UP000290172"/>
    </source>
</evidence>
<dbReference type="InterPro" id="IPR018060">
    <property type="entry name" value="HTH_AraC"/>
</dbReference>
<dbReference type="GO" id="GO:0003700">
    <property type="term" value="F:DNA-binding transcription factor activity"/>
    <property type="evidence" value="ECO:0007669"/>
    <property type="project" value="InterPro"/>
</dbReference>
<dbReference type="RefSeq" id="WP_128982277.1">
    <property type="nucleotide sequence ID" value="NZ_PDKJ01000011.1"/>
</dbReference>
<dbReference type="PANTHER" id="PTHR47894">
    <property type="entry name" value="HTH-TYPE TRANSCRIPTIONAL REGULATOR GADX"/>
    <property type="match status" value="1"/>
</dbReference>
<proteinExistence type="predicted"/>
<evidence type="ECO:0000259" key="4">
    <source>
        <dbReference type="PROSITE" id="PS01124"/>
    </source>
</evidence>
<dbReference type="Proteomes" id="UP000290172">
    <property type="component" value="Unassembled WGS sequence"/>
</dbReference>
<dbReference type="Gene3D" id="1.10.10.60">
    <property type="entry name" value="Homeodomain-like"/>
    <property type="match status" value="1"/>
</dbReference>